<dbReference type="InterPro" id="IPR013563">
    <property type="entry name" value="Oligopep_ABC_C"/>
</dbReference>
<name>A0ABN1ZDX5_9MICO</name>
<dbReference type="GO" id="GO:0005524">
    <property type="term" value="F:ATP binding"/>
    <property type="evidence" value="ECO:0007669"/>
    <property type="project" value="UniProtKB-KW"/>
</dbReference>
<dbReference type="NCBIfam" id="NF007739">
    <property type="entry name" value="PRK10419.1"/>
    <property type="match status" value="2"/>
</dbReference>
<accession>A0ABN1ZDX5</accession>
<dbReference type="PANTHER" id="PTHR43776">
    <property type="entry name" value="TRANSPORT ATP-BINDING PROTEIN"/>
    <property type="match status" value="1"/>
</dbReference>
<evidence type="ECO:0000256" key="4">
    <source>
        <dbReference type="ARBA" id="ARBA00022840"/>
    </source>
</evidence>
<evidence type="ECO:0000256" key="2">
    <source>
        <dbReference type="ARBA" id="ARBA00022448"/>
    </source>
</evidence>
<dbReference type="EMBL" id="BAAAJX010000010">
    <property type="protein sequence ID" value="GAA1493808.1"/>
    <property type="molecule type" value="Genomic_DNA"/>
</dbReference>
<dbReference type="PROSITE" id="PS00211">
    <property type="entry name" value="ABC_TRANSPORTER_1"/>
    <property type="match status" value="2"/>
</dbReference>
<gene>
    <name evidence="7" type="ORF">GCM10009627_21540</name>
</gene>
<evidence type="ECO:0000256" key="5">
    <source>
        <dbReference type="SAM" id="MobiDB-lite"/>
    </source>
</evidence>
<keyword evidence="8" id="KW-1185">Reference proteome</keyword>
<dbReference type="InterPro" id="IPR050319">
    <property type="entry name" value="ABC_transp_ATP-bind"/>
</dbReference>
<keyword evidence="3" id="KW-0547">Nucleotide-binding</keyword>
<protein>
    <submittedName>
        <fullName evidence="7">ABC transporter ATP-binding protein</fullName>
    </submittedName>
</protein>
<dbReference type="InterPro" id="IPR027417">
    <property type="entry name" value="P-loop_NTPase"/>
</dbReference>
<dbReference type="InterPro" id="IPR017871">
    <property type="entry name" value="ABC_transporter-like_CS"/>
</dbReference>
<evidence type="ECO:0000256" key="3">
    <source>
        <dbReference type="ARBA" id="ARBA00022741"/>
    </source>
</evidence>
<feature type="region of interest" description="Disordered" evidence="5">
    <location>
        <begin position="1"/>
        <end position="28"/>
    </location>
</feature>
<comment type="caution">
    <text evidence="7">The sequence shown here is derived from an EMBL/GenBank/DDBJ whole genome shotgun (WGS) entry which is preliminary data.</text>
</comment>
<proteinExistence type="inferred from homology"/>
<dbReference type="PROSITE" id="PS50893">
    <property type="entry name" value="ABC_TRANSPORTER_2"/>
    <property type="match status" value="2"/>
</dbReference>
<dbReference type="Proteomes" id="UP001501742">
    <property type="component" value="Unassembled WGS sequence"/>
</dbReference>
<dbReference type="RefSeq" id="WP_372378237.1">
    <property type="nucleotide sequence ID" value="NZ_JAFBBT010000001.1"/>
</dbReference>
<feature type="domain" description="ABC transporter" evidence="6">
    <location>
        <begin position="31"/>
        <end position="277"/>
    </location>
</feature>
<dbReference type="NCBIfam" id="NF008453">
    <property type="entry name" value="PRK11308.1"/>
    <property type="match status" value="2"/>
</dbReference>
<dbReference type="Gene3D" id="3.40.50.300">
    <property type="entry name" value="P-loop containing nucleotide triphosphate hydrolases"/>
    <property type="match status" value="2"/>
</dbReference>
<keyword evidence="2" id="KW-0813">Transport</keyword>
<reference evidence="7 8" key="1">
    <citation type="journal article" date="2019" name="Int. J. Syst. Evol. Microbiol.">
        <title>The Global Catalogue of Microorganisms (GCM) 10K type strain sequencing project: providing services to taxonomists for standard genome sequencing and annotation.</title>
        <authorList>
            <consortium name="The Broad Institute Genomics Platform"/>
            <consortium name="The Broad Institute Genome Sequencing Center for Infectious Disease"/>
            <person name="Wu L."/>
            <person name="Ma J."/>
        </authorList>
    </citation>
    <scope>NUCLEOTIDE SEQUENCE [LARGE SCALE GENOMIC DNA]</scope>
    <source>
        <strain evidence="7 8">JCM 12140</strain>
    </source>
</reference>
<dbReference type="InterPro" id="IPR003593">
    <property type="entry name" value="AAA+_ATPase"/>
</dbReference>
<evidence type="ECO:0000313" key="7">
    <source>
        <dbReference type="EMBL" id="GAA1493808.1"/>
    </source>
</evidence>
<dbReference type="Pfam" id="PF00005">
    <property type="entry name" value="ABC_tran"/>
    <property type="match status" value="2"/>
</dbReference>
<dbReference type="SMART" id="SM00382">
    <property type="entry name" value="AAA"/>
    <property type="match status" value="2"/>
</dbReference>
<evidence type="ECO:0000259" key="6">
    <source>
        <dbReference type="PROSITE" id="PS50893"/>
    </source>
</evidence>
<dbReference type="PANTHER" id="PTHR43776:SF7">
    <property type="entry name" value="D,D-DIPEPTIDE TRANSPORT ATP-BINDING PROTEIN DDPF-RELATED"/>
    <property type="match status" value="1"/>
</dbReference>
<comment type="similarity">
    <text evidence="1">Belongs to the ABC transporter superfamily.</text>
</comment>
<feature type="domain" description="ABC transporter" evidence="6">
    <location>
        <begin position="298"/>
        <end position="544"/>
    </location>
</feature>
<evidence type="ECO:0000313" key="8">
    <source>
        <dbReference type="Proteomes" id="UP001501742"/>
    </source>
</evidence>
<dbReference type="CDD" id="cd03257">
    <property type="entry name" value="ABC_NikE_OppD_transporters"/>
    <property type="match status" value="2"/>
</dbReference>
<keyword evidence="4 7" id="KW-0067">ATP-binding</keyword>
<sequence length="557" mass="59369">MPRDADAPMTDRTTTDGREPSLPAAPGDPLLSVRDLRVAFGGTEVLHGVDLDVRRGERVAIVGQSGSGKSTLIAAVLRLLPGAGHVTGGSIRLGDLDVTGADESAMRRVRGGRIGLVPQDPSTNLNPSMRVGAQIADTLRAGGMRGRATIRERVVALMTEAGIPEASRRADQFPHEFSGGMRQRILIAVALARQPELLIADEPTSALDVTVQRQILDHLQTLVDQHGTTLLFVTHDLGVAADRTDRVVVMLDGEVVEQGAPGDILRNPQHEYTKRLIAAAPALSGLPPEPTVTGEPILVVSDLVKEYRIRGRGAGTLRAADGVSFAVRRGTTTAVVGESGSGKTTVARIVLGLEAPTSGSALVDGLSIGSARGAERRGVRRRVQPVFQDPYGSLDPTSTIERVIDEPLRVFGIGDRAARTERVATLLDQVALPRAVAQLRPNELSGGQRQRVAIARALALEPELLILDEAVSALDVLVQEQILALLDDLQDRLGLSYLFITHDLGVVRRIADDVVVMRRGQVVERGSVAAVFDDPQQQYTKDLLDAIPGRSLAESAV</sequence>
<dbReference type="Pfam" id="PF08352">
    <property type="entry name" value="oligo_HPY"/>
    <property type="match status" value="1"/>
</dbReference>
<evidence type="ECO:0000256" key="1">
    <source>
        <dbReference type="ARBA" id="ARBA00005417"/>
    </source>
</evidence>
<dbReference type="SUPFAM" id="SSF52540">
    <property type="entry name" value="P-loop containing nucleoside triphosphate hydrolases"/>
    <property type="match status" value="2"/>
</dbReference>
<dbReference type="InterPro" id="IPR003439">
    <property type="entry name" value="ABC_transporter-like_ATP-bd"/>
</dbReference>
<organism evidence="7 8">
    <name type="scientific">Curtobacterium herbarum</name>
    <dbReference type="NCBI Taxonomy" id="150122"/>
    <lineage>
        <taxon>Bacteria</taxon>
        <taxon>Bacillati</taxon>
        <taxon>Actinomycetota</taxon>
        <taxon>Actinomycetes</taxon>
        <taxon>Micrococcales</taxon>
        <taxon>Microbacteriaceae</taxon>
        <taxon>Curtobacterium</taxon>
    </lineage>
</organism>